<organism evidence="2 3">
    <name type="scientific">Ignelater luminosus</name>
    <name type="common">Cucubano</name>
    <name type="synonym">Pyrophorus luminosus</name>
    <dbReference type="NCBI Taxonomy" id="2038154"/>
    <lineage>
        <taxon>Eukaryota</taxon>
        <taxon>Metazoa</taxon>
        <taxon>Ecdysozoa</taxon>
        <taxon>Arthropoda</taxon>
        <taxon>Hexapoda</taxon>
        <taxon>Insecta</taxon>
        <taxon>Pterygota</taxon>
        <taxon>Neoptera</taxon>
        <taxon>Endopterygota</taxon>
        <taxon>Coleoptera</taxon>
        <taxon>Polyphaga</taxon>
        <taxon>Elateriformia</taxon>
        <taxon>Elateroidea</taxon>
        <taxon>Elateridae</taxon>
        <taxon>Agrypninae</taxon>
        <taxon>Pyrophorini</taxon>
        <taxon>Ignelater</taxon>
    </lineage>
</organism>
<evidence type="ECO:0000313" key="2">
    <source>
        <dbReference type="EMBL" id="KAF2899061.1"/>
    </source>
</evidence>
<evidence type="ECO:0000313" key="3">
    <source>
        <dbReference type="Proteomes" id="UP000801492"/>
    </source>
</evidence>
<comment type="caution">
    <text evidence="2">The sequence shown here is derived from an EMBL/GenBank/DDBJ whole genome shotgun (WGS) entry which is preliminary data.</text>
</comment>
<feature type="region of interest" description="Disordered" evidence="1">
    <location>
        <begin position="293"/>
        <end position="346"/>
    </location>
</feature>
<dbReference type="AlphaFoldDB" id="A0A8K0D8X7"/>
<dbReference type="PANTHER" id="PTHR33480">
    <property type="entry name" value="SET DOMAIN-CONTAINING PROTEIN-RELATED"/>
    <property type="match status" value="1"/>
</dbReference>
<reference evidence="2" key="1">
    <citation type="submission" date="2019-08" db="EMBL/GenBank/DDBJ databases">
        <title>The genome of the North American firefly Photinus pyralis.</title>
        <authorList>
            <consortium name="Photinus pyralis genome working group"/>
            <person name="Fallon T.R."/>
            <person name="Sander Lower S.E."/>
            <person name="Weng J.-K."/>
        </authorList>
    </citation>
    <scope>NUCLEOTIDE SEQUENCE</scope>
    <source>
        <strain evidence="2">TRF0915ILg1</strain>
        <tissue evidence="2">Whole body</tissue>
    </source>
</reference>
<feature type="compositionally biased region" description="Low complexity" evidence="1">
    <location>
        <begin position="295"/>
        <end position="307"/>
    </location>
</feature>
<name>A0A8K0D8X7_IGNLU</name>
<dbReference type="EMBL" id="VTPC01003070">
    <property type="protein sequence ID" value="KAF2899061.1"/>
    <property type="molecule type" value="Genomic_DNA"/>
</dbReference>
<dbReference type="PANTHER" id="PTHR33480:SF1">
    <property type="entry name" value="TYR RECOMBINASE DOMAIN-CONTAINING PROTEIN"/>
    <property type="match status" value="1"/>
</dbReference>
<keyword evidence="3" id="KW-1185">Reference proteome</keyword>
<proteinExistence type="predicted"/>
<accession>A0A8K0D8X7</accession>
<dbReference type="Proteomes" id="UP000801492">
    <property type="component" value="Unassembled WGS sequence"/>
</dbReference>
<gene>
    <name evidence="2" type="ORF">ILUMI_07114</name>
</gene>
<sequence>MHFHNDTPSVGDIQYLELESFEEQRKTDVPDNQHEFLQSLTQTEKVLIQNYTKINKIGKGSRTVSLLISNDRLKHYDMILGIRESRTSRLPPDVYQTAKVSKILRMTEKGNADHLKNKCLDEEIEINIYVELSERDADEENESEEERTRNSQKIKRKDEMVYACVNISGKIYGRNLQYVETAFPYFLVGLRCRLSLAKTMIATVARHNNDGVPDKEEEFQDNDKDVNVFGEAGNATKEAHNTIENKWKSLERAYKSAMENRKSTERGRRHCPYEKELQEILGFRHSINPGCTLESSTDCQSSSPSTDYVADAESSEHTSEVPSAGTPVFKKRKRDNGSLLSELQQL</sequence>
<evidence type="ECO:0000256" key="1">
    <source>
        <dbReference type="SAM" id="MobiDB-lite"/>
    </source>
</evidence>
<protein>
    <submittedName>
        <fullName evidence="2">Uncharacterized protein</fullName>
    </submittedName>
</protein>
<dbReference type="OrthoDB" id="6776907at2759"/>